<dbReference type="OrthoDB" id="286778at2"/>
<dbReference type="EMBL" id="LNYT01000022">
    <property type="protein sequence ID" value="KTD45609.1"/>
    <property type="molecule type" value="Genomic_DNA"/>
</dbReference>
<protein>
    <submittedName>
        <fullName evidence="2">PRC-barrel domain protein</fullName>
    </submittedName>
</protein>
<gene>
    <name evidence="2" type="ORF">Lrub_2406</name>
</gene>
<evidence type="ECO:0000313" key="3">
    <source>
        <dbReference type="Proteomes" id="UP000054608"/>
    </source>
</evidence>
<dbReference type="Pfam" id="PF05239">
    <property type="entry name" value="PRC"/>
    <property type="match status" value="1"/>
</dbReference>
<reference evidence="2 3" key="1">
    <citation type="submission" date="2015-11" db="EMBL/GenBank/DDBJ databases">
        <title>Genomic analysis of 38 Legionella species identifies large and diverse effector repertoires.</title>
        <authorList>
            <person name="Burstein D."/>
            <person name="Amaro F."/>
            <person name="Zusman T."/>
            <person name="Lifshitz Z."/>
            <person name="Cohen O."/>
            <person name="Gilbert J.A."/>
            <person name="Pupko T."/>
            <person name="Shuman H.A."/>
            <person name="Segal G."/>
        </authorList>
    </citation>
    <scope>NUCLEOTIDE SEQUENCE [LARGE SCALE GENOMIC DNA]</scope>
    <source>
        <strain evidence="2 3">WA-270A-C2</strain>
    </source>
</reference>
<feature type="domain" description="PRC-barrel" evidence="1">
    <location>
        <begin position="6"/>
        <end position="81"/>
    </location>
</feature>
<dbReference type="PATRIC" id="fig|458.5.peg.2509"/>
<dbReference type="AlphaFoldDB" id="A0A0W0XLS8"/>
<dbReference type="InterPro" id="IPR011033">
    <property type="entry name" value="PRC_barrel-like_sf"/>
</dbReference>
<comment type="caution">
    <text evidence="2">The sequence shown here is derived from an EMBL/GenBank/DDBJ whole genome shotgun (WGS) entry which is preliminary data.</text>
</comment>
<proteinExistence type="predicted"/>
<name>A0A0W0XLS8_9GAMM</name>
<dbReference type="SUPFAM" id="SSF50346">
    <property type="entry name" value="PRC-barrel domain"/>
    <property type="match status" value="1"/>
</dbReference>
<keyword evidence="3" id="KW-1185">Reference proteome</keyword>
<dbReference type="PANTHER" id="PTHR36505">
    <property type="entry name" value="BLR1072 PROTEIN"/>
    <property type="match status" value="1"/>
</dbReference>
<dbReference type="InterPro" id="IPR027275">
    <property type="entry name" value="PRC-brl_dom"/>
</dbReference>
<sequence length="118" mass="13440">MDGDIVSSDDVIGVNVENREGENLGEIEALMLNKYHGNVEYVVLSFGGFLNIGNKLFAMPWKIFNYDPDRECFVIPVDKEKLKNSPGFERDNWPNMSDEHWAKGINDYYGTSSTSINR</sequence>
<dbReference type="RefSeq" id="WP_058532389.1">
    <property type="nucleotide sequence ID" value="NZ_CAAAIN010000002.1"/>
</dbReference>
<evidence type="ECO:0000259" key="1">
    <source>
        <dbReference type="Pfam" id="PF05239"/>
    </source>
</evidence>
<dbReference type="STRING" id="458.Lrub_2406"/>
<accession>A0A0W0XLS8</accession>
<dbReference type="Proteomes" id="UP000054608">
    <property type="component" value="Unassembled WGS sequence"/>
</dbReference>
<dbReference type="PANTHER" id="PTHR36505:SF1">
    <property type="entry name" value="BLR1072 PROTEIN"/>
    <property type="match status" value="1"/>
</dbReference>
<dbReference type="Gene3D" id="2.30.30.240">
    <property type="entry name" value="PRC-barrel domain"/>
    <property type="match status" value="1"/>
</dbReference>
<organism evidence="2 3">
    <name type="scientific">Legionella rubrilucens</name>
    <dbReference type="NCBI Taxonomy" id="458"/>
    <lineage>
        <taxon>Bacteria</taxon>
        <taxon>Pseudomonadati</taxon>
        <taxon>Pseudomonadota</taxon>
        <taxon>Gammaproteobacteria</taxon>
        <taxon>Legionellales</taxon>
        <taxon>Legionellaceae</taxon>
        <taxon>Legionella</taxon>
    </lineage>
</organism>
<evidence type="ECO:0000313" key="2">
    <source>
        <dbReference type="EMBL" id="KTD45609.1"/>
    </source>
</evidence>